<proteinExistence type="predicted"/>
<dbReference type="Proteomes" id="UP000663918">
    <property type="component" value="Chromosome"/>
</dbReference>
<feature type="transmembrane region" description="Helical" evidence="1">
    <location>
        <begin position="193"/>
        <end position="212"/>
    </location>
</feature>
<evidence type="ECO:0000256" key="1">
    <source>
        <dbReference type="SAM" id="Phobius"/>
    </source>
</evidence>
<feature type="transmembrane region" description="Helical" evidence="1">
    <location>
        <begin position="53"/>
        <end position="74"/>
    </location>
</feature>
<sequence length="286" mass="30957">MTTLSGLLDGTPLWVIGIGLVLSMAIAAAIGWFVRRRLVAASGEREKSDQEGYIVSGALGLLALLLGFTFSLAIERYEGRRALVLEEANDIGTAYLRAQILPSPHRERVSNILVVYTDNRIALAQVHGSGSERDGLVRQNDRLLTDLWAETVAVMPSIRDAEFSGAYIESVNAVIDMDTARKVARGLHVPSEVFLLLLVYQIVSAGVLGFVLYGRHGIALATMLCLLFTLSLLLIIDVDRPTSGGVRESQTPMLLLKDSLASQPPKVFNRTVEGVASPELTDPAAF</sequence>
<evidence type="ECO:0000313" key="2">
    <source>
        <dbReference type="EMBL" id="QTC93204.1"/>
    </source>
</evidence>
<keyword evidence="3" id="KW-1185">Reference proteome</keyword>
<dbReference type="InterPro" id="IPR025333">
    <property type="entry name" value="DUF4239"/>
</dbReference>
<keyword evidence="1" id="KW-1133">Transmembrane helix</keyword>
<protein>
    <recommendedName>
        <fullName evidence="4">DUF4239 domain-containing protein</fullName>
    </recommendedName>
</protein>
<reference evidence="2" key="1">
    <citation type="submission" date="2020-09" db="EMBL/GenBank/DDBJ databases">
        <title>Brevundimonas sp. LVF2 isolated from a puddle in Goettingen, Germany.</title>
        <authorList>
            <person name="Friedrich I."/>
            <person name="Klassen A."/>
            <person name="Hannes N."/>
            <person name="Schneider D."/>
            <person name="Hertel R."/>
            <person name="Daniel R."/>
        </authorList>
    </citation>
    <scope>NUCLEOTIDE SEQUENCE</scope>
    <source>
        <strain evidence="2">LVF2</strain>
    </source>
</reference>
<feature type="transmembrane region" description="Helical" evidence="1">
    <location>
        <begin position="218"/>
        <end position="238"/>
    </location>
</feature>
<keyword evidence="1" id="KW-0812">Transmembrane</keyword>
<dbReference type="KEGG" id="bgoe:IFJ75_04940"/>
<evidence type="ECO:0008006" key="4">
    <source>
        <dbReference type="Google" id="ProtNLM"/>
    </source>
</evidence>
<evidence type="ECO:0000313" key="3">
    <source>
        <dbReference type="Proteomes" id="UP000663918"/>
    </source>
</evidence>
<gene>
    <name evidence="2" type="ORF">IFJ75_04940</name>
</gene>
<dbReference type="Pfam" id="PF14023">
    <property type="entry name" value="Bestrophin-like"/>
    <property type="match status" value="1"/>
</dbReference>
<keyword evidence="1" id="KW-0472">Membrane</keyword>
<organism evidence="2 3">
    <name type="scientific">Brevundimonas goettingensis</name>
    <dbReference type="NCBI Taxonomy" id="2774190"/>
    <lineage>
        <taxon>Bacteria</taxon>
        <taxon>Pseudomonadati</taxon>
        <taxon>Pseudomonadota</taxon>
        <taxon>Alphaproteobacteria</taxon>
        <taxon>Caulobacterales</taxon>
        <taxon>Caulobacteraceae</taxon>
        <taxon>Brevundimonas</taxon>
    </lineage>
</organism>
<accession>A0A975GXT0</accession>
<dbReference type="EMBL" id="CP062222">
    <property type="protein sequence ID" value="QTC93204.1"/>
    <property type="molecule type" value="Genomic_DNA"/>
</dbReference>
<feature type="transmembrane region" description="Helical" evidence="1">
    <location>
        <begin position="12"/>
        <end position="33"/>
    </location>
</feature>
<name>A0A975GXT0_9CAUL</name>
<dbReference type="AlphaFoldDB" id="A0A975GXT0"/>